<dbReference type="Proteomes" id="UP000515163">
    <property type="component" value="Unplaced"/>
</dbReference>
<dbReference type="RefSeq" id="XP_031552030.1">
    <property type="nucleotide sequence ID" value="XM_031696170.1"/>
</dbReference>
<dbReference type="InterPro" id="IPR029711">
    <property type="entry name" value="Haus7-like"/>
</dbReference>
<dbReference type="Pfam" id="PF06694">
    <property type="entry name" value="Plant_NMP1"/>
    <property type="match status" value="1"/>
</dbReference>
<dbReference type="AlphaFoldDB" id="A0A6P8HHI0"/>
<dbReference type="KEGG" id="aten:116289272"/>
<dbReference type="OrthoDB" id="6435999at2759"/>
<dbReference type="GO" id="GO:0051011">
    <property type="term" value="F:microtubule minus-end binding"/>
    <property type="evidence" value="ECO:0007669"/>
    <property type="project" value="InterPro"/>
</dbReference>
<evidence type="ECO:0000313" key="2">
    <source>
        <dbReference type="Proteomes" id="UP000515163"/>
    </source>
</evidence>
<dbReference type="GO" id="GO:0051225">
    <property type="term" value="P:spindle assembly"/>
    <property type="evidence" value="ECO:0007669"/>
    <property type="project" value="TreeGrafter"/>
</dbReference>
<evidence type="ECO:0000256" key="1">
    <source>
        <dbReference type="SAM" id="Coils"/>
    </source>
</evidence>
<evidence type="ECO:0000313" key="3">
    <source>
        <dbReference type="RefSeq" id="XP_031552030.1"/>
    </source>
</evidence>
<proteinExistence type="predicted"/>
<organism evidence="2 3">
    <name type="scientific">Actinia tenebrosa</name>
    <name type="common">Australian red waratah sea anemone</name>
    <dbReference type="NCBI Taxonomy" id="6105"/>
    <lineage>
        <taxon>Eukaryota</taxon>
        <taxon>Metazoa</taxon>
        <taxon>Cnidaria</taxon>
        <taxon>Anthozoa</taxon>
        <taxon>Hexacorallia</taxon>
        <taxon>Actiniaria</taxon>
        <taxon>Actiniidae</taxon>
        <taxon>Actinia</taxon>
    </lineage>
</organism>
<dbReference type="InParanoid" id="A0A6P8HHI0"/>
<protein>
    <submittedName>
        <fullName evidence="3">Uncharacterized protein LOC116289272</fullName>
    </submittedName>
</protein>
<dbReference type="PANTHER" id="PTHR14352">
    <property type="entry name" value="HAUS AUGMIN-LIKE COMPLEX SUBUNIT 7"/>
    <property type="match status" value="1"/>
</dbReference>
<keyword evidence="1" id="KW-0175">Coiled coil</keyword>
<dbReference type="InterPro" id="IPR010604">
    <property type="entry name" value="Plant_AUG7"/>
</dbReference>
<accession>A0A6P8HHI0</accession>
<name>A0A6P8HHI0_ACTTE</name>
<gene>
    <name evidence="3" type="primary">LOC116289272</name>
</gene>
<reference evidence="3" key="1">
    <citation type="submission" date="2025-08" db="UniProtKB">
        <authorList>
            <consortium name="RefSeq"/>
        </authorList>
    </citation>
    <scope>IDENTIFICATION</scope>
    <source>
        <tissue evidence="3">Tentacle</tissue>
    </source>
</reference>
<dbReference type="GeneID" id="116289272"/>
<dbReference type="GO" id="GO:0070652">
    <property type="term" value="C:HAUS complex"/>
    <property type="evidence" value="ECO:0007669"/>
    <property type="project" value="TreeGrafter"/>
</dbReference>
<feature type="coiled-coil region" evidence="1">
    <location>
        <begin position="190"/>
        <end position="217"/>
    </location>
</feature>
<dbReference type="GO" id="GO:0031023">
    <property type="term" value="P:microtubule organizing center organization"/>
    <property type="evidence" value="ECO:0007669"/>
    <property type="project" value="TreeGrafter"/>
</dbReference>
<sequence>MAASSSASQERVAFFRKRLEDLDCPYIDGVDDSWIEELLYKPGEPRLRLIQWLLGRFDPTVHDVLEGQQSKAKEDARLQRLLFVCNLLGLCKPDDIELVKGSTSKGRQIVFMENMIDLVGTVDSMDTYSRTKGISVAESISDQFARDCQYLDTLCRQEDLSEIFKTRIQLSPPDLAKGGSRSDDKRVPDNKQLANVADQLATELETQNLQLDNLRNKVCVNEADPQTKEKVSKTLNLALTTMSQVVTGFLYCYESEMKPWSNRSQPNLSELGPAFERVYSLLEKFLHLLEGFSSIKSSHTSMCDKTKTQLQNTKDGSLAPMSKDTLENLQDCVTVLEESIQRYQEQQR</sequence>
<dbReference type="PANTHER" id="PTHR14352:SF2">
    <property type="entry name" value="HAUS AUGMIN-LIKE COMPLEX SUBUNIT 7"/>
    <property type="match status" value="1"/>
</dbReference>
<dbReference type="FunCoup" id="A0A6P8HHI0">
    <property type="interactions" value="745"/>
</dbReference>
<keyword evidence="2" id="KW-1185">Reference proteome</keyword>